<dbReference type="Proteomes" id="UP000554342">
    <property type="component" value="Unassembled WGS sequence"/>
</dbReference>
<organism evidence="2 3">
    <name type="scientific">Stakelama sediminis</name>
    <dbReference type="NCBI Taxonomy" id="463200"/>
    <lineage>
        <taxon>Bacteria</taxon>
        <taxon>Pseudomonadati</taxon>
        <taxon>Pseudomonadota</taxon>
        <taxon>Alphaproteobacteria</taxon>
        <taxon>Sphingomonadales</taxon>
        <taxon>Sphingomonadaceae</taxon>
        <taxon>Stakelama</taxon>
    </lineage>
</organism>
<dbReference type="SUPFAM" id="SSF69618">
    <property type="entry name" value="HemD-like"/>
    <property type="match status" value="1"/>
</dbReference>
<evidence type="ECO:0000259" key="1">
    <source>
        <dbReference type="Pfam" id="PF02602"/>
    </source>
</evidence>
<keyword evidence="3" id="KW-1185">Reference proteome</keyword>
<dbReference type="Pfam" id="PF02602">
    <property type="entry name" value="HEM4"/>
    <property type="match status" value="1"/>
</dbReference>
<dbReference type="EC" id="4.2.1.75" evidence="2"/>
<keyword evidence="2" id="KW-0456">Lyase</keyword>
<reference evidence="2 3" key="1">
    <citation type="submission" date="2020-08" db="EMBL/GenBank/DDBJ databases">
        <title>Genomic Encyclopedia of Type Strains, Phase IV (KMG-IV): sequencing the most valuable type-strain genomes for metagenomic binning, comparative biology and taxonomic classification.</title>
        <authorList>
            <person name="Goeker M."/>
        </authorList>
    </citation>
    <scope>NUCLEOTIDE SEQUENCE [LARGE SCALE GENOMIC DNA]</scope>
    <source>
        <strain evidence="2 3">DSM 27203</strain>
    </source>
</reference>
<dbReference type="GO" id="GO:0033014">
    <property type="term" value="P:tetrapyrrole biosynthetic process"/>
    <property type="evidence" value="ECO:0007669"/>
    <property type="project" value="InterPro"/>
</dbReference>
<gene>
    <name evidence="2" type="ORF">FHR23_002804</name>
</gene>
<dbReference type="InterPro" id="IPR036108">
    <property type="entry name" value="4pyrrol_syn_uPrphyn_synt_sf"/>
</dbReference>
<name>A0A840Z1I6_9SPHN</name>
<dbReference type="AlphaFoldDB" id="A0A840Z1I6"/>
<proteinExistence type="predicted"/>
<dbReference type="RefSeq" id="WP_184005153.1">
    <property type="nucleotide sequence ID" value="NZ_BAABIF010000006.1"/>
</dbReference>
<protein>
    <submittedName>
        <fullName evidence="2">Uroporphyrinogen-III synthase</fullName>
        <ecNumber evidence="2">4.2.1.75</ecNumber>
    </submittedName>
</protein>
<dbReference type="EMBL" id="JACIJI010000006">
    <property type="protein sequence ID" value="MBB5719848.1"/>
    <property type="molecule type" value="Genomic_DNA"/>
</dbReference>
<dbReference type="InterPro" id="IPR003754">
    <property type="entry name" value="4pyrrol_synth_uPrphyn_synth"/>
</dbReference>
<dbReference type="Gene3D" id="3.40.50.10090">
    <property type="match status" value="2"/>
</dbReference>
<accession>A0A840Z1I6</accession>
<comment type="caution">
    <text evidence="2">The sequence shown here is derived from an EMBL/GenBank/DDBJ whole genome shotgun (WGS) entry which is preliminary data.</text>
</comment>
<dbReference type="GO" id="GO:0004852">
    <property type="term" value="F:uroporphyrinogen-III synthase activity"/>
    <property type="evidence" value="ECO:0007669"/>
    <property type="project" value="UniProtKB-EC"/>
</dbReference>
<evidence type="ECO:0000313" key="3">
    <source>
        <dbReference type="Proteomes" id="UP000554342"/>
    </source>
</evidence>
<evidence type="ECO:0000313" key="2">
    <source>
        <dbReference type="EMBL" id="MBB5719848.1"/>
    </source>
</evidence>
<feature type="domain" description="Tetrapyrrole biosynthesis uroporphyrinogen III synthase" evidence="1">
    <location>
        <begin position="19"/>
        <end position="217"/>
    </location>
</feature>
<sequence length="228" mass="23678">MMPRLAVLRPEPGNAVTMARVQATGMAALSLPLFAVRSLEWDAPDPTTFDALILTSANAVRHAGGQLDALRTLPVYAVGTATADAARTAGLRVEATGHRDADALLAMAEAQGVRRALHLAGREHRLRAGGVVASVLPIYAADVLEVSEKDAMTLIDTIALLHSPRAGNRLADIVTAHRLDRTRIALAAISAAAAQAAGKGWRTVTIASEPTDAALIAAAAQIDPASRP</sequence>